<name>A0ABN1LEX0_9ALTE</name>
<organism evidence="2 3">
    <name type="scientific">Aliiglaciecola litoralis</name>
    <dbReference type="NCBI Taxonomy" id="582857"/>
    <lineage>
        <taxon>Bacteria</taxon>
        <taxon>Pseudomonadati</taxon>
        <taxon>Pseudomonadota</taxon>
        <taxon>Gammaproteobacteria</taxon>
        <taxon>Alteromonadales</taxon>
        <taxon>Alteromonadaceae</taxon>
        <taxon>Aliiglaciecola</taxon>
    </lineage>
</organism>
<keyword evidence="1" id="KW-0812">Transmembrane</keyword>
<dbReference type="EMBL" id="BAAAFD010000002">
    <property type="protein sequence ID" value="GAA0853890.1"/>
    <property type="molecule type" value="Genomic_DNA"/>
</dbReference>
<dbReference type="PROSITE" id="PS51257">
    <property type="entry name" value="PROKAR_LIPOPROTEIN"/>
    <property type="match status" value="1"/>
</dbReference>
<evidence type="ECO:0000313" key="3">
    <source>
        <dbReference type="Proteomes" id="UP001500359"/>
    </source>
</evidence>
<gene>
    <name evidence="2" type="ORF">GCM10009114_07910</name>
</gene>
<feature type="transmembrane region" description="Helical" evidence="1">
    <location>
        <begin position="43"/>
        <end position="70"/>
    </location>
</feature>
<keyword evidence="3" id="KW-1185">Reference proteome</keyword>
<feature type="transmembrane region" description="Helical" evidence="1">
    <location>
        <begin position="77"/>
        <end position="101"/>
    </location>
</feature>
<evidence type="ECO:0008006" key="4">
    <source>
        <dbReference type="Google" id="ProtNLM"/>
    </source>
</evidence>
<protein>
    <recommendedName>
        <fullName evidence="4">DUF4064 domain-containing protein</fullName>
    </recommendedName>
</protein>
<reference evidence="2 3" key="1">
    <citation type="journal article" date="2019" name="Int. J. Syst. Evol. Microbiol.">
        <title>The Global Catalogue of Microorganisms (GCM) 10K type strain sequencing project: providing services to taxonomists for standard genome sequencing and annotation.</title>
        <authorList>
            <consortium name="The Broad Institute Genomics Platform"/>
            <consortium name="The Broad Institute Genome Sequencing Center for Infectious Disease"/>
            <person name="Wu L."/>
            <person name="Ma J."/>
        </authorList>
    </citation>
    <scope>NUCLEOTIDE SEQUENCE [LARGE SCALE GENOMIC DNA]</scope>
    <source>
        <strain evidence="2 3">JCM 15896</strain>
    </source>
</reference>
<keyword evidence="1" id="KW-0472">Membrane</keyword>
<evidence type="ECO:0000313" key="2">
    <source>
        <dbReference type="EMBL" id="GAA0853890.1"/>
    </source>
</evidence>
<keyword evidence="1" id="KW-1133">Transmembrane helix</keyword>
<sequence length="109" mass="11731">MKNFILAVLIAVLITYSCGIIANEWFDFTIHFDDHMLGPMESIAGITIIGAVMAVIGAIVAVSVFGALIVGLFAGALALVFAGVAMFWPMLLVIAFIIWLVKDKPKAQY</sequence>
<comment type="caution">
    <text evidence="2">The sequence shown here is derived from an EMBL/GenBank/DDBJ whole genome shotgun (WGS) entry which is preliminary data.</text>
</comment>
<proteinExistence type="predicted"/>
<dbReference type="RefSeq" id="WP_343856755.1">
    <property type="nucleotide sequence ID" value="NZ_BAAAFD010000002.1"/>
</dbReference>
<dbReference type="Proteomes" id="UP001500359">
    <property type="component" value="Unassembled WGS sequence"/>
</dbReference>
<evidence type="ECO:0000256" key="1">
    <source>
        <dbReference type="SAM" id="Phobius"/>
    </source>
</evidence>
<accession>A0ABN1LEX0</accession>